<keyword evidence="1" id="KW-0863">Zinc-finger</keyword>
<dbReference type="Pfam" id="PF00096">
    <property type="entry name" value="zf-C2H2"/>
    <property type="match status" value="1"/>
</dbReference>
<dbReference type="PROSITE" id="PS50157">
    <property type="entry name" value="ZINC_FINGER_C2H2_2"/>
    <property type="match status" value="2"/>
</dbReference>
<keyword evidence="1" id="KW-0479">Metal-binding</keyword>
<feature type="domain" description="C2H2-type" evidence="2">
    <location>
        <begin position="79"/>
        <end position="107"/>
    </location>
</feature>
<dbReference type="InterPro" id="IPR013087">
    <property type="entry name" value="Znf_C2H2_type"/>
</dbReference>
<dbReference type="GO" id="GO:0008270">
    <property type="term" value="F:zinc ion binding"/>
    <property type="evidence" value="ECO:0007669"/>
    <property type="project" value="UniProtKB-KW"/>
</dbReference>
<evidence type="ECO:0000313" key="4">
    <source>
        <dbReference type="RefSeq" id="XP_026291498.1"/>
    </source>
</evidence>
<organism evidence="3 4">
    <name type="scientific">Frankliniella occidentalis</name>
    <name type="common">Western flower thrips</name>
    <name type="synonym">Euthrips occidentalis</name>
    <dbReference type="NCBI Taxonomy" id="133901"/>
    <lineage>
        <taxon>Eukaryota</taxon>
        <taxon>Metazoa</taxon>
        <taxon>Ecdysozoa</taxon>
        <taxon>Arthropoda</taxon>
        <taxon>Hexapoda</taxon>
        <taxon>Insecta</taxon>
        <taxon>Pterygota</taxon>
        <taxon>Neoptera</taxon>
        <taxon>Paraneoptera</taxon>
        <taxon>Thysanoptera</taxon>
        <taxon>Terebrantia</taxon>
        <taxon>Thripoidea</taxon>
        <taxon>Thripidae</taxon>
        <taxon>Frankliniella</taxon>
    </lineage>
</organism>
<dbReference type="Proteomes" id="UP000504606">
    <property type="component" value="Unplaced"/>
</dbReference>
<reference evidence="4" key="1">
    <citation type="submission" date="2025-08" db="UniProtKB">
        <authorList>
            <consortium name="RefSeq"/>
        </authorList>
    </citation>
    <scope>IDENTIFICATION</scope>
    <source>
        <tissue evidence="4">Whole organism</tissue>
    </source>
</reference>
<gene>
    <name evidence="4" type="primary">LOC113216024</name>
</gene>
<evidence type="ECO:0000256" key="1">
    <source>
        <dbReference type="PROSITE-ProRule" id="PRU00042"/>
    </source>
</evidence>
<dbReference type="OrthoDB" id="8186305at2759"/>
<dbReference type="KEGG" id="foc:113216024"/>
<dbReference type="GeneID" id="113216024"/>
<evidence type="ECO:0000259" key="2">
    <source>
        <dbReference type="PROSITE" id="PS50157"/>
    </source>
</evidence>
<sequence length="108" mass="12547">MVTHFTCLLDNIECFSIHVCICLQCEEDITYAIVTTGLQFNIHGKNNQAYPCSKCGRVYQNKSTLNRHLKFECGQLPQFACPFCEHKSKRKYDLFSHVRLLHDGNWTC</sequence>
<accession>A0A6J1TE01</accession>
<dbReference type="AlphaFoldDB" id="A0A6J1TE01"/>
<protein>
    <submittedName>
        <fullName evidence="4">Longitudinals lacking protein, isoforms A/B/D/L-like</fullName>
    </submittedName>
</protein>
<evidence type="ECO:0000313" key="3">
    <source>
        <dbReference type="Proteomes" id="UP000504606"/>
    </source>
</evidence>
<dbReference type="InterPro" id="IPR036236">
    <property type="entry name" value="Znf_C2H2_sf"/>
</dbReference>
<keyword evidence="3" id="KW-1185">Reference proteome</keyword>
<keyword evidence="1" id="KW-0862">Zinc</keyword>
<dbReference type="SUPFAM" id="SSF57667">
    <property type="entry name" value="beta-beta-alpha zinc fingers"/>
    <property type="match status" value="1"/>
</dbReference>
<dbReference type="Gene3D" id="3.30.160.60">
    <property type="entry name" value="Classic Zinc Finger"/>
    <property type="match status" value="1"/>
</dbReference>
<proteinExistence type="predicted"/>
<feature type="domain" description="C2H2-type" evidence="2">
    <location>
        <begin position="50"/>
        <end position="77"/>
    </location>
</feature>
<dbReference type="SMART" id="SM00355">
    <property type="entry name" value="ZnF_C2H2"/>
    <property type="match status" value="2"/>
</dbReference>
<name>A0A6J1TE01_FRAOC</name>
<dbReference type="RefSeq" id="XP_026291498.1">
    <property type="nucleotide sequence ID" value="XM_026435713.2"/>
</dbReference>